<feature type="compositionally biased region" description="Polar residues" evidence="4">
    <location>
        <begin position="190"/>
        <end position="200"/>
    </location>
</feature>
<organism evidence="6 7">
    <name type="scientific">Pseudoxanthomonas dokdonensis</name>
    <dbReference type="NCBI Taxonomy" id="344882"/>
    <lineage>
        <taxon>Bacteria</taxon>
        <taxon>Pseudomonadati</taxon>
        <taxon>Pseudomonadota</taxon>
        <taxon>Gammaproteobacteria</taxon>
        <taxon>Lysobacterales</taxon>
        <taxon>Lysobacteraceae</taxon>
        <taxon>Pseudoxanthomonas</taxon>
    </lineage>
</organism>
<sequence>MSSLQDRGRHAYRHLGIARSGALDWDAAWLANRLLNNARDACVLEITLQGPRLRLPAAAWIAVTGAPIQLCWRDITLPMNRPILVPAGELSLRGVGQGLRSYLAVRGGFQATTTMGSRSTDLRAGFGGIDGRTLRAGDQLPVGPQPAFRGRLPAPTRWWIGDDVDYSLHAKQIRYVPAGDPAPTLHGQRWRSSQRGNRQGLQLDGEPLPGAGASQLSEPVAPGTIQLPPDGLPIVLLADAQTVGGYQRLGHVITADLPLLAQAAPGTELVFQPVTLAEAYDAACLIRQRMVRLDLAIQSRQGPRNTS</sequence>
<dbReference type="GO" id="GO:0005524">
    <property type="term" value="F:ATP binding"/>
    <property type="evidence" value="ECO:0007669"/>
    <property type="project" value="UniProtKB-KW"/>
</dbReference>
<reference evidence="6 7" key="1">
    <citation type="submission" date="2015-05" db="EMBL/GenBank/DDBJ databases">
        <title>Genome sequencing and analysis of members of genus Stenotrophomonas.</title>
        <authorList>
            <person name="Patil P.P."/>
            <person name="Midha S."/>
            <person name="Patil P.B."/>
        </authorList>
    </citation>
    <scope>NUCLEOTIDE SEQUENCE [LARGE SCALE GENOMIC DNA]</scope>
    <source>
        <strain evidence="6 7">DSM 21858</strain>
    </source>
</reference>
<evidence type="ECO:0000256" key="1">
    <source>
        <dbReference type="ARBA" id="ARBA00022741"/>
    </source>
</evidence>
<dbReference type="AlphaFoldDB" id="A0A0R0CTY2"/>
<dbReference type="STRING" id="344882.ABB29_10620"/>
<dbReference type="PATRIC" id="fig|344882.3.peg.495"/>
<feature type="region of interest" description="Disordered" evidence="4">
    <location>
        <begin position="178"/>
        <end position="223"/>
    </location>
</feature>
<evidence type="ECO:0000256" key="4">
    <source>
        <dbReference type="SAM" id="MobiDB-lite"/>
    </source>
</evidence>
<dbReference type="SMART" id="SM00797">
    <property type="entry name" value="AHS2"/>
    <property type="match status" value="1"/>
</dbReference>
<evidence type="ECO:0000256" key="3">
    <source>
        <dbReference type="ARBA" id="ARBA00022840"/>
    </source>
</evidence>
<dbReference type="PANTHER" id="PTHR43309:SF3">
    <property type="entry name" value="5-OXOPROLINASE SUBUNIT C"/>
    <property type="match status" value="1"/>
</dbReference>
<keyword evidence="1" id="KW-0547">Nucleotide-binding</keyword>
<protein>
    <recommendedName>
        <fullName evidence="5">Carboxyltransferase domain-containing protein</fullName>
    </recommendedName>
</protein>
<evidence type="ECO:0000256" key="2">
    <source>
        <dbReference type="ARBA" id="ARBA00022801"/>
    </source>
</evidence>
<gene>
    <name evidence="6" type="ORF">ABB29_10620</name>
</gene>
<comment type="caution">
    <text evidence="6">The sequence shown here is derived from an EMBL/GenBank/DDBJ whole genome shotgun (WGS) entry which is preliminary data.</text>
</comment>
<evidence type="ECO:0000313" key="7">
    <source>
        <dbReference type="Proteomes" id="UP000052052"/>
    </source>
</evidence>
<name>A0A0R0CTY2_9GAMM</name>
<dbReference type="Proteomes" id="UP000052052">
    <property type="component" value="Unassembled WGS sequence"/>
</dbReference>
<keyword evidence="7" id="KW-1185">Reference proteome</keyword>
<proteinExistence type="predicted"/>
<evidence type="ECO:0000313" key="6">
    <source>
        <dbReference type="EMBL" id="KRG69201.1"/>
    </source>
</evidence>
<dbReference type="InterPro" id="IPR003778">
    <property type="entry name" value="CT_A_B"/>
</dbReference>
<evidence type="ECO:0000259" key="5">
    <source>
        <dbReference type="SMART" id="SM00797"/>
    </source>
</evidence>
<keyword evidence="3" id="KW-0067">ATP-binding</keyword>
<feature type="domain" description="Carboxyltransferase" evidence="5">
    <location>
        <begin position="14"/>
        <end position="290"/>
    </location>
</feature>
<keyword evidence="2" id="KW-0378">Hydrolase</keyword>
<dbReference type="InterPro" id="IPR029000">
    <property type="entry name" value="Cyclophilin-like_dom_sf"/>
</dbReference>
<dbReference type="InterPro" id="IPR052708">
    <property type="entry name" value="PxpC"/>
</dbReference>
<dbReference type="GO" id="GO:0016787">
    <property type="term" value="F:hydrolase activity"/>
    <property type="evidence" value="ECO:0007669"/>
    <property type="project" value="UniProtKB-KW"/>
</dbReference>
<dbReference type="EMBL" id="LDJL01000011">
    <property type="protein sequence ID" value="KRG69201.1"/>
    <property type="molecule type" value="Genomic_DNA"/>
</dbReference>
<accession>A0A0R0CTY2</accession>
<dbReference type="Pfam" id="PF02626">
    <property type="entry name" value="CT_A_B"/>
    <property type="match status" value="1"/>
</dbReference>
<dbReference type="Gene3D" id="2.40.100.10">
    <property type="entry name" value="Cyclophilin-like"/>
    <property type="match status" value="1"/>
</dbReference>
<dbReference type="PANTHER" id="PTHR43309">
    <property type="entry name" value="5-OXOPROLINASE SUBUNIT C"/>
    <property type="match status" value="1"/>
</dbReference>
<dbReference type="SUPFAM" id="SSF50891">
    <property type="entry name" value="Cyclophilin-like"/>
    <property type="match status" value="1"/>
</dbReference>